<sequence length="80" mass="8980">MVASANQNLAADEGGNNLAIKLTSRIVTSKSTDKGWKWNRRRNQVKVELVEAGRLHKHCAYGTNAFTRFKNTLNFVTMSI</sequence>
<accession>A0A0M3IJ62</accession>
<dbReference type="AlphaFoldDB" id="A0A0M3IJ62"/>
<evidence type="ECO:0000313" key="2">
    <source>
        <dbReference type="WBParaSite" id="ALUE_0001865101-mRNA-1"/>
    </source>
</evidence>
<dbReference type="Proteomes" id="UP000036681">
    <property type="component" value="Unplaced"/>
</dbReference>
<dbReference type="WBParaSite" id="ALUE_0001865101-mRNA-1">
    <property type="protein sequence ID" value="ALUE_0001865101-mRNA-1"/>
    <property type="gene ID" value="ALUE_0001865101"/>
</dbReference>
<protein>
    <submittedName>
        <fullName evidence="2">Transposase</fullName>
    </submittedName>
</protein>
<reference evidence="2" key="1">
    <citation type="submission" date="2017-02" db="UniProtKB">
        <authorList>
            <consortium name="WormBaseParasite"/>
        </authorList>
    </citation>
    <scope>IDENTIFICATION</scope>
</reference>
<proteinExistence type="predicted"/>
<evidence type="ECO:0000313" key="1">
    <source>
        <dbReference type="Proteomes" id="UP000036681"/>
    </source>
</evidence>
<keyword evidence="1" id="KW-1185">Reference proteome</keyword>
<name>A0A0M3IJ62_ASCLU</name>
<organism evidence="1 2">
    <name type="scientific">Ascaris lumbricoides</name>
    <name type="common">Giant roundworm</name>
    <dbReference type="NCBI Taxonomy" id="6252"/>
    <lineage>
        <taxon>Eukaryota</taxon>
        <taxon>Metazoa</taxon>
        <taxon>Ecdysozoa</taxon>
        <taxon>Nematoda</taxon>
        <taxon>Chromadorea</taxon>
        <taxon>Rhabditida</taxon>
        <taxon>Spirurina</taxon>
        <taxon>Ascaridomorpha</taxon>
        <taxon>Ascaridoidea</taxon>
        <taxon>Ascarididae</taxon>
        <taxon>Ascaris</taxon>
    </lineage>
</organism>